<dbReference type="GO" id="GO:0019878">
    <property type="term" value="P:lysine biosynthetic process via aminoadipic acid"/>
    <property type="evidence" value="ECO:0007669"/>
    <property type="project" value="TreeGrafter"/>
</dbReference>
<dbReference type="EMBL" id="PGLV01000001">
    <property type="protein sequence ID" value="POZ57491.1"/>
    <property type="molecule type" value="Genomic_DNA"/>
</dbReference>
<dbReference type="Pfam" id="PF01648">
    <property type="entry name" value="ACPS"/>
    <property type="match status" value="1"/>
</dbReference>
<dbReference type="GO" id="GO:0000287">
    <property type="term" value="F:magnesium ion binding"/>
    <property type="evidence" value="ECO:0007669"/>
    <property type="project" value="InterPro"/>
</dbReference>
<feature type="domain" description="4'-phosphopantetheinyl transferase N-terminal" evidence="8">
    <location>
        <begin position="21"/>
        <end position="101"/>
    </location>
</feature>
<accession>A0A2S5D366</accession>
<dbReference type="InterPro" id="IPR055066">
    <property type="entry name" value="AASDHPPT_N"/>
</dbReference>
<comment type="caution">
    <text evidence="9">The sequence shown here is derived from an EMBL/GenBank/DDBJ whole genome shotgun (WGS) entry which is preliminary data.</text>
</comment>
<dbReference type="NCBIfam" id="TIGR00556">
    <property type="entry name" value="pantethn_trn"/>
    <property type="match status" value="1"/>
</dbReference>
<comment type="similarity">
    <text evidence="2">Belongs to the P-Pant transferase superfamily. Gsp/Sfp/HetI/AcpT family.</text>
</comment>
<evidence type="ECO:0000313" key="9">
    <source>
        <dbReference type="EMBL" id="POZ57491.1"/>
    </source>
</evidence>
<keyword evidence="10" id="KW-1185">Reference proteome</keyword>
<feature type="domain" description="4'-phosphopantetheinyl transferase" evidence="7">
    <location>
        <begin position="105"/>
        <end position="200"/>
    </location>
</feature>
<evidence type="ECO:0000313" key="10">
    <source>
        <dbReference type="Proteomes" id="UP000237319"/>
    </source>
</evidence>
<dbReference type="PANTHER" id="PTHR12215">
    <property type="entry name" value="PHOSPHOPANTETHEINE TRANSFERASE"/>
    <property type="match status" value="1"/>
</dbReference>
<dbReference type="EC" id="2.7.8.-" evidence="9"/>
<proteinExistence type="inferred from homology"/>
<dbReference type="RefSeq" id="WP_081327885.1">
    <property type="nucleotide sequence ID" value="NZ_CP194323.1"/>
</dbReference>
<evidence type="ECO:0000256" key="6">
    <source>
        <dbReference type="ARBA" id="ARBA00023194"/>
    </source>
</evidence>
<keyword evidence="6" id="KW-0045">Antibiotic biosynthesis</keyword>
<dbReference type="PANTHER" id="PTHR12215:SF10">
    <property type="entry name" value="L-AMINOADIPATE-SEMIALDEHYDE DEHYDROGENASE-PHOSPHOPANTETHEINYL TRANSFERASE"/>
    <property type="match status" value="1"/>
</dbReference>
<dbReference type="InterPro" id="IPR037143">
    <property type="entry name" value="4-PPantetheinyl_Trfase_dom_sf"/>
</dbReference>
<dbReference type="InterPro" id="IPR050559">
    <property type="entry name" value="P-Pant_transferase_sf"/>
</dbReference>
<sequence>MMIYKYAIKITEKAYQDIFQQFELRISAERKEKVSKFHFDEDKKRSILAEVLLRHSLKRDFGMTNDHIHFTINEYGKPSLQNFDHIHFNLAHSGDWVVCAVSDTPIGIDIEQVAMIEMDIAKAYFTSSEYQDILSQPKDKQIQYFYKLWTLKESYVKAEGKGLTIPLDSFSFCIQPETIQLFESNQLSQKYSFQLFDLDDFHIVALCSKQLSEAPISIVTLNHIDIW</sequence>
<evidence type="ECO:0000256" key="5">
    <source>
        <dbReference type="ARBA" id="ARBA00022842"/>
    </source>
</evidence>
<organism evidence="9 10">
    <name type="scientific">Lysinibacillus sphaericus</name>
    <name type="common">Bacillus sphaericus</name>
    <dbReference type="NCBI Taxonomy" id="1421"/>
    <lineage>
        <taxon>Bacteria</taxon>
        <taxon>Bacillati</taxon>
        <taxon>Bacillota</taxon>
        <taxon>Bacilli</taxon>
        <taxon>Bacillales</taxon>
        <taxon>Bacillaceae</taxon>
        <taxon>Lysinibacillus</taxon>
    </lineage>
</organism>
<evidence type="ECO:0000256" key="1">
    <source>
        <dbReference type="ARBA" id="ARBA00001946"/>
    </source>
</evidence>
<evidence type="ECO:0000256" key="4">
    <source>
        <dbReference type="ARBA" id="ARBA00022723"/>
    </source>
</evidence>
<dbReference type="Gene3D" id="3.90.470.20">
    <property type="entry name" value="4'-phosphopantetheinyl transferase domain"/>
    <property type="match status" value="2"/>
</dbReference>
<evidence type="ECO:0000256" key="3">
    <source>
        <dbReference type="ARBA" id="ARBA00022679"/>
    </source>
</evidence>
<dbReference type="InterPro" id="IPR008278">
    <property type="entry name" value="4-PPantetheinyl_Trfase_dom"/>
</dbReference>
<keyword evidence="4" id="KW-0479">Metal-binding</keyword>
<evidence type="ECO:0000259" key="7">
    <source>
        <dbReference type="Pfam" id="PF01648"/>
    </source>
</evidence>
<comment type="cofactor">
    <cofactor evidence="1">
        <name>Mg(2+)</name>
        <dbReference type="ChEBI" id="CHEBI:18420"/>
    </cofactor>
</comment>
<reference evidence="9 10" key="1">
    <citation type="submission" date="2017-11" db="EMBL/GenBank/DDBJ databases">
        <title>Genome sequence of Lysinibacillus sphaericus, a lignin-degrading bacteria isolated from municipal solid waste soil.</title>
        <authorList>
            <person name="Persinoti G.F."/>
            <person name="Paixao D.A."/>
            <person name="Bugg T.D."/>
            <person name="Squina F.M."/>
        </authorList>
    </citation>
    <scope>NUCLEOTIDE SEQUENCE [LARGE SCALE GENOMIC DNA]</scope>
    <source>
        <strain evidence="9 10">A1</strain>
    </source>
</reference>
<dbReference type="GO" id="GO:0005829">
    <property type="term" value="C:cytosol"/>
    <property type="evidence" value="ECO:0007669"/>
    <property type="project" value="TreeGrafter"/>
</dbReference>
<name>A0A2S5D366_LYSSH</name>
<dbReference type="GO" id="GO:0008897">
    <property type="term" value="F:holo-[acyl-carrier-protein] synthase activity"/>
    <property type="evidence" value="ECO:0007669"/>
    <property type="project" value="InterPro"/>
</dbReference>
<dbReference type="InterPro" id="IPR004568">
    <property type="entry name" value="Ppantetheine-prot_Trfase_dom"/>
</dbReference>
<evidence type="ECO:0000259" key="8">
    <source>
        <dbReference type="Pfam" id="PF22624"/>
    </source>
</evidence>
<dbReference type="GO" id="GO:0017000">
    <property type="term" value="P:antibiotic biosynthetic process"/>
    <property type="evidence" value="ECO:0007669"/>
    <property type="project" value="UniProtKB-KW"/>
</dbReference>
<protein>
    <submittedName>
        <fullName evidence="9">4'-phosphopantetheinyl transferase sfp</fullName>
        <ecNumber evidence="9">2.7.8.-</ecNumber>
    </submittedName>
</protein>
<evidence type="ECO:0000256" key="2">
    <source>
        <dbReference type="ARBA" id="ARBA00010990"/>
    </source>
</evidence>
<keyword evidence="5" id="KW-0460">Magnesium</keyword>
<dbReference type="GO" id="GO:0006633">
    <property type="term" value="P:fatty acid biosynthetic process"/>
    <property type="evidence" value="ECO:0007669"/>
    <property type="project" value="InterPro"/>
</dbReference>
<dbReference type="Proteomes" id="UP000237319">
    <property type="component" value="Unassembled WGS sequence"/>
</dbReference>
<dbReference type="SUPFAM" id="SSF56214">
    <property type="entry name" value="4'-phosphopantetheinyl transferase"/>
    <property type="match status" value="2"/>
</dbReference>
<dbReference type="AlphaFoldDB" id="A0A2S5D366"/>
<keyword evidence="3 9" id="KW-0808">Transferase</keyword>
<dbReference type="Pfam" id="PF22624">
    <property type="entry name" value="AASDHPPT_N"/>
    <property type="match status" value="1"/>
</dbReference>
<gene>
    <name evidence="9" type="primary">sfp</name>
    <name evidence="9" type="ORF">LYSIN_02275</name>
</gene>